<gene>
    <name evidence="2" type="ORF">HGG76_27900</name>
</gene>
<organism evidence="2 3">
    <name type="scientific">Brucella tritici</name>
    <dbReference type="NCBI Taxonomy" id="94626"/>
    <lineage>
        <taxon>Bacteria</taxon>
        <taxon>Pseudomonadati</taxon>
        <taxon>Pseudomonadota</taxon>
        <taxon>Alphaproteobacteria</taxon>
        <taxon>Hyphomicrobiales</taxon>
        <taxon>Brucellaceae</taxon>
        <taxon>Brucella/Ochrobactrum group</taxon>
        <taxon>Brucella</taxon>
    </lineage>
</organism>
<dbReference type="AlphaFoldDB" id="A0A7X6FSZ1"/>
<protein>
    <submittedName>
        <fullName evidence="2">Uncharacterized protein</fullName>
    </submittedName>
</protein>
<name>A0A7X6FSZ1_9HYPH</name>
<evidence type="ECO:0000313" key="2">
    <source>
        <dbReference type="EMBL" id="NKW11403.1"/>
    </source>
</evidence>
<keyword evidence="1" id="KW-0812">Transmembrane</keyword>
<feature type="transmembrane region" description="Helical" evidence="1">
    <location>
        <begin position="58"/>
        <end position="79"/>
    </location>
</feature>
<keyword evidence="1" id="KW-1133">Transmembrane helix</keyword>
<comment type="caution">
    <text evidence="2">The sequence shown here is derived from an EMBL/GenBank/DDBJ whole genome shotgun (WGS) entry which is preliminary data.</text>
</comment>
<dbReference type="Proteomes" id="UP000558475">
    <property type="component" value="Unassembled WGS sequence"/>
</dbReference>
<reference evidence="2 3" key="1">
    <citation type="submission" date="2020-04" db="EMBL/GenBank/DDBJ databases">
        <title>Whole genome sequencing of clinical and environmental type strains of Ochrobactrum.</title>
        <authorList>
            <person name="Dharne M."/>
        </authorList>
    </citation>
    <scope>NUCLEOTIDE SEQUENCE [LARGE SCALE GENOMIC DNA]</scope>
    <source>
        <strain evidence="2 3">DSM 13340</strain>
    </source>
</reference>
<accession>A0A7X6FSZ1</accession>
<sequence length="122" mass="13188">MDRNGWLDNRRHAGLAIIGDLGVSDVVFPGGRDSRSLGNFAYAPEMLAPLDHEQARSVIIALLRVVQFLGLLGFIRGLMLLNQSVKWPAPGLVGFGVAHLIGGTFAMNIVMFVGYIEELVLG</sequence>
<keyword evidence="1" id="KW-0472">Membrane</keyword>
<evidence type="ECO:0000256" key="1">
    <source>
        <dbReference type="SAM" id="Phobius"/>
    </source>
</evidence>
<dbReference type="EMBL" id="JAAXZB010000006">
    <property type="protein sequence ID" value="NKW11403.1"/>
    <property type="molecule type" value="Genomic_DNA"/>
</dbReference>
<evidence type="ECO:0000313" key="3">
    <source>
        <dbReference type="Proteomes" id="UP000558475"/>
    </source>
</evidence>
<proteinExistence type="predicted"/>
<feature type="transmembrane region" description="Helical" evidence="1">
    <location>
        <begin position="91"/>
        <end position="116"/>
    </location>
</feature>